<dbReference type="PANTHER" id="PTHR47926:SF410">
    <property type="entry name" value="(WILD MALAYSIAN BANANA) HYPOTHETICAL PROTEIN"/>
    <property type="match status" value="1"/>
</dbReference>
<accession>A0A0B2R943</accession>
<dbReference type="AlphaFoldDB" id="A0A0B2R943"/>
<evidence type="ECO:0000313" key="5">
    <source>
        <dbReference type="EMBL" id="KHN28463.1"/>
    </source>
</evidence>
<feature type="domain" description="DYW" evidence="4">
    <location>
        <begin position="286"/>
        <end position="368"/>
    </location>
</feature>
<organism evidence="5">
    <name type="scientific">Glycine soja</name>
    <name type="common">Wild soybean</name>
    <dbReference type="NCBI Taxonomy" id="3848"/>
    <lineage>
        <taxon>Eukaryota</taxon>
        <taxon>Viridiplantae</taxon>
        <taxon>Streptophyta</taxon>
        <taxon>Embryophyta</taxon>
        <taxon>Tracheophyta</taxon>
        <taxon>Spermatophyta</taxon>
        <taxon>Magnoliopsida</taxon>
        <taxon>eudicotyledons</taxon>
        <taxon>Gunneridae</taxon>
        <taxon>Pentapetalae</taxon>
        <taxon>rosids</taxon>
        <taxon>fabids</taxon>
        <taxon>Fabales</taxon>
        <taxon>Fabaceae</taxon>
        <taxon>Papilionoideae</taxon>
        <taxon>50 kb inversion clade</taxon>
        <taxon>NPAAA clade</taxon>
        <taxon>indigoferoid/millettioid clade</taxon>
        <taxon>Phaseoleae</taxon>
        <taxon>Glycine</taxon>
        <taxon>Glycine subgen. Soja</taxon>
    </lineage>
</organism>
<dbReference type="Proteomes" id="UP000053555">
    <property type="component" value="Unassembled WGS sequence"/>
</dbReference>
<dbReference type="Pfam" id="PF20431">
    <property type="entry name" value="E_motif"/>
    <property type="match status" value="1"/>
</dbReference>
<keyword evidence="5" id="KW-0378">Hydrolase</keyword>
<dbReference type="InterPro" id="IPR002885">
    <property type="entry name" value="PPR_rpt"/>
</dbReference>
<dbReference type="GO" id="GO:0099402">
    <property type="term" value="P:plant organ development"/>
    <property type="evidence" value="ECO:0007669"/>
    <property type="project" value="UniProtKB-ARBA"/>
</dbReference>
<gene>
    <name evidence="5" type="ORF">glysoja_035844</name>
</gene>
<dbReference type="InterPro" id="IPR046960">
    <property type="entry name" value="PPR_At4g14850-like_plant"/>
</dbReference>
<comment type="similarity">
    <text evidence="1">Belongs to the PPR family. PCMP-H subfamily.</text>
</comment>
<reference evidence="5" key="1">
    <citation type="submission" date="2014-07" db="EMBL/GenBank/DDBJ databases">
        <title>Identification of a novel salt tolerance gene in wild soybean by whole-genome sequencing.</title>
        <authorList>
            <person name="Lam H.-M."/>
            <person name="Qi X."/>
            <person name="Li M.-W."/>
            <person name="Liu X."/>
            <person name="Xie M."/>
            <person name="Ni M."/>
            <person name="Xu X."/>
        </authorList>
    </citation>
    <scope>NUCLEOTIDE SEQUENCE [LARGE SCALE GENOMIC DNA]</scope>
    <source>
        <tissue evidence="5">Root</tissue>
    </source>
</reference>
<dbReference type="EC" id="3.6.4.3" evidence="5"/>
<sequence length="392" mass="43769">MKDIASWNTMISGYAQVGLMADTRRLFTAMPEKNCFSWSAIVSGYVACGDLDSAWSVFMLRLTLVTWNSIIAGYVENGRAEDGLRLFRTMSETGVKPNALSLTSVLLGCSDLSALHLDKQVHQLVCKSLLSSDTMDGRNFVEICYVPECNDFWNLGVQYSNTMVRDFGIETKPEHYAWMVDLLDRAGKLSEAVDFIKCMPFKPHPAIYGTLLGACRINKNLQLAGFAAKFLLELDPTIATGYVQLANVYAEHKTDDHLASIRRSMKENNVVKIPGYNLEKKMKLAGYVPDLEFVLHDAGEELKEQLLLWHSEKLAIAFGLLKVPLGVPIRVFKNLRVCGVCHSATKYISTIEGREITVRDTTRFHHISRMGSAPAGITGKLDNVRSAQCYCY</sequence>
<dbReference type="InterPro" id="IPR046848">
    <property type="entry name" value="E_motif"/>
</dbReference>
<dbReference type="Pfam" id="PF14432">
    <property type="entry name" value="DYW_deaminase"/>
    <property type="match status" value="1"/>
</dbReference>
<dbReference type="FunFam" id="1.25.40.10:FF:000158">
    <property type="entry name" value="pentatricopeptide repeat-containing protein At2g33680"/>
    <property type="match status" value="1"/>
</dbReference>
<dbReference type="GO" id="GO:0003723">
    <property type="term" value="F:RNA binding"/>
    <property type="evidence" value="ECO:0007669"/>
    <property type="project" value="InterPro"/>
</dbReference>
<evidence type="ECO:0000256" key="2">
    <source>
        <dbReference type="ARBA" id="ARBA00022737"/>
    </source>
</evidence>
<name>A0A0B2R943_GLYSO</name>
<dbReference type="Pfam" id="PF01535">
    <property type="entry name" value="PPR"/>
    <property type="match status" value="2"/>
</dbReference>
<dbReference type="NCBIfam" id="TIGR00756">
    <property type="entry name" value="PPR"/>
    <property type="match status" value="2"/>
</dbReference>
<proteinExistence type="inferred from homology"/>
<dbReference type="EMBL" id="KN652700">
    <property type="protein sequence ID" value="KHN28463.1"/>
    <property type="molecule type" value="Genomic_DNA"/>
</dbReference>
<feature type="repeat" description="PPR" evidence="3">
    <location>
        <begin position="3"/>
        <end position="37"/>
    </location>
</feature>
<evidence type="ECO:0000256" key="1">
    <source>
        <dbReference type="ARBA" id="ARBA00006643"/>
    </source>
</evidence>
<evidence type="ECO:0000259" key="4">
    <source>
        <dbReference type="Pfam" id="PF14432"/>
    </source>
</evidence>
<dbReference type="InterPro" id="IPR032867">
    <property type="entry name" value="DYW_dom"/>
</dbReference>
<dbReference type="Pfam" id="PF13041">
    <property type="entry name" value="PPR_2"/>
    <property type="match status" value="1"/>
</dbReference>
<dbReference type="PANTHER" id="PTHR47926">
    <property type="entry name" value="PENTATRICOPEPTIDE REPEAT-CONTAINING PROTEIN"/>
    <property type="match status" value="1"/>
</dbReference>
<dbReference type="PROSITE" id="PS51375">
    <property type="entry name" value="PPR"/>
    <property type="match status" value="2"/>
</dbReference>
<dbReference type="Gene3D" id="1.25.40.10">
    <property type="entry name" value="Tetratricopeptide repeat domain"/>
    <property type="match status" value="3"/>
</dbReference>
<dbReference type="GO" id="GO:0016787">
    <property type="term" value="F:hydrolase activity"/>
    <property type="evidence" value="ECO:0007669"/>
    <property type="project" value="UniProtKB-KW"/>
</dbReference>
<dbReference type="EC" id="3.4.24.-" evidence="5"/>
<keyword evidence="2" id="KW-0677">Repeat</keyword>
<evidence type="ECO:0000256" key="3">
    <source>
        <dbReference type="PROSITE-ProRule" id="PRU00708"/>
    </source>
</evidence>
<feature type="repeat" description="PPR" evidence="3">
    <location>
        <begin position="63"/>
        <end position="97"/>
    </location>
</feature>
<protein>
    <submittedName>
        <fullName evidence="5">Pentatricopeptide repeat-containing protein, mitochondrial</fullName>
        <ecNumber evidence="5">3.4.24.-</ecNumber>
        <ecNumber evidence="5">3.6.4.3</ecNumber>
    </submittedName>
</protein>
<dbReference type="GO" id="GO:0009451">
    <property type="term" value="P:RNA modification"/>
    <property type="evidence" value="ECO:0007669"/>
    <property type="project" value="InterPro"/>
</dbReference>
<dbReference type="GO" id="GO:0008270">
    <property type="term" value="F:zinc ion binding"/>
    <property type="evidence" value="ECO:0007669"/>
    <property type="project" value="InterPro"/>
</dbReference>
<dbReference type="InterPro" id="IPR011990">
    <property type="entry name" value="TPR-like_helical_dom_sf"/>
</dbReference>